<dbReference type="PANTHER" id="PTHR12809">
    <property type="entry name" value="MEDIATOR COMPLEX SUBUNIT"/>
    <property type="match status" value="1"/>
</dbReference>
<dbReference type="Proteomes" id="UP001530315">
    <property type="component" value="Unassembled WGS sequence"/>
</dbReference>
<feature type="region of interest" description="Disordered" evidence="1">
    <location>
        <begin position="191"/>
        <end position="218"/>
    </location>
</feature>
<dbReference type="EMBL" id="JALLAZ020000722">
    <property type="protein sequence ID" value="KAL3788547.1"/>
    <property type="molecule type" value="Genomic_DNA"/>
</dbReference>
<feature type="compositionally biased region" description="Low complexity" evidence="1">
    <location>
        <begin position="350"/>
        <end position="367"/>
    </location>
</feature>
<feature type="compositionally biased region" description="Acidic residues" evidence="1">
    <location>
        <begin position="413"/>
        <end position="424"/>
    </location>
</feature>
<feature type="compositionally biased region" description="Low complexity" evidence="1">
    <location>
        <begin position="200"/>
        <end position="210"/>
    </location>
</feature>
<feature type="compositionally biased region" description="Gly residues" evidence="1">
    <location>
        <begin position="62"/>
        <end position="77"/>
    </location>
</feature>
<evidence type="ECO:0000256" key="1">
    <source>
        <dbReference type="SAM" id="MobiDB-lite"/>
    </source>
</evidence>
<feature type="region of interest" description="Disordered" evidence="1">
    <location>
        <begin position="350"/>
        <end position="384"/>
    </location>
</feature>
<name>A0ABD3PKN0_9STRA</name>
<feature type="compositionally biased region" description="Basic and acidic residues" evidence="1">
    <location>
        <begin position="368"/>
        <end position="379"/>
    </location>
</feature>
<keyword evidence="3" id="KW-1185">Reference proteome</keyword>
<evidence type="ECO:0008006" key="4">
    <source>
        <dbReference type="Google" id="ProtNLM"/>
    </source>
</evidence>
<organism evidence="2 3">
    <name type="scientific">Stephanodiscus triporus</name>
    <dbReference type="NCBI Taxonomy" id="2934178"/>
    <lineage>
        <taxon>Eukaryota</taxon>
        <taxon>Sar</taxon>
        <taxon>Stramenopiles</taxon>
        <taxon>Ochrophyta</taxon>
        <taxon>Bacillariophyta</taxon>
        <taxon>Coscinodiscophyceae</taxon>
        <taxon>Thalassiosirophycidae</taxon>
        <taxon>Stephanodiscales</taxon>
        <taxon>Stephanodiscaceae</taxon>
        <taxon>Stephanodiscus</taxon>
    </lineage>
</organism>
<comment type="caution">
    <text evidence="2">The sequence shown here is derived from an EMBL/GenBank/DDBJ whole genome shotgun (WGS) entry which is preliminary data.</text>
</comment>
<evidence type="ECO:0000313" key="2">
    <source>
        <dbReference type="EMBL" id="KAL3788547.1"/>
    </source>
</evidence>
<dbReference type="InterPro" id="IPR013947">
    <property type="entry name" value="Mediator_Med14"/>
</dbReference>
<dbReference type="PANTHER" id="PTHR12809:SF2">
    <property type="entry name" value="MEDIATOR OF RNA POLYMERASE II TRANSCRIPTION SUBUNIT 14"/>
    <property type="match status" value="1"/>
</dbReference>
<reference evidence="2 3" key="1">
    <citation type="submission" date="2024-10" db="EMBL/GenBank/DDBJ databases">
        <title>Updated reference genomes for cyclostephanoid diatoms.</title>
        <authorList>
            <person name="Roberts W.R."/>
            <person name="Alverson A.J."/>
        </authorList>
    </citation>
    <scope>NUCLEOTIDE SEQUENCE [LARGE SCALE GENOMIC DNA]</scope>
    <source>
        <strain evidence="2 3">AJA276-08</strain>
    </source>
</reference>
<feature type="region of interest" description="Disordered" evidence="1">
    <location>
        <begin position="55"/>
        <end position="92"/>
    </location>
</feature>
<proteinExistence type="predicted"/>
<accession>A0ABD3PKN0</accession>
<evidence type="ECO:0000313" key="3">
    <source>
        <dbReference type="Proteomes" id="UP001530315"/>
    </source>
</evidence>
<dbReference type="AlphaFoldDB" id="A0ABD3PKN0"/>
<gene>
    <name evidence="2" type="ORF">ACHAW5_009393</name>
</gene>
<feature type="region of interest" description="Disordered" evidence="1">
    <location>
        <begin position="397"/>
        <end position="428"/>
    </location>
</feature>
<feature type="region of interest" description="Disordered" evidence="1">
    <location>
        <begin position="630"/>
        <end position="651"/>
    </location>
</feature>
<protein>
    <recommendedName>
        <fullName evidence="4">Mediator of RNA polymerase II transcription subunit 17</fullName>
    </recommendedName>
</protein>
<sequence>MRPPRPPPLPLSQTETGELATAPLSTVVNAATDALYQDLYSLVHGEIAIVSVASSSSPSSEAGGGGGGGGGTAGGGESKQRGGRASSSSSSSSAAASVEGKLVAAALGVVVDPSAVANDPGAAQSSTAATAAAKSATAPSSAVLLETRRQRMANLSFARRRHELARRVLRHSRSIAHVHALVASSLPVPAARRGADHHPAAPAGARSSSSSGGGVSIGTTTTSLGDAVRASSDALRLARAGTSSLDEAQDALYFHHDGLWKARAHCHDVLGALCVLSTTTPAPADRDGDGVGGGGGRWPDFPADVALAVERYATSAERSYPAPELRARLASAVRGKLVLGEVGEYGVARTTTTTTMSSSSSSSSSSSHEIRRGDDDGRRRTSGYARPLPWRVALEGGGGSVRLTHGAPRYDDRNDDDDDDDEDDRGSARRVARRYPIEARLSVLSEDASASWRLLSVRVRCSPKTGESDHQLVMNRKQMFDLHRICERAMIVEEAVCRRANEEARRRSRDGDGASSVLCDDGEPRAIVPRPLYRLFEVTHAFALSLQMEILSSQAEALRRGAWGGSPMGSKQQLQQQIHAVRDASGECIAVSPAHFYEKNGAGNDGMPAPIAVMAVHFWSCDDSYGSPRVSDLSAGGGEGSELKERDDASSSMVSRMSAINHYLPKNDRRGDNRLSLVIRALPTVGLVVSLSGGSDVAAEAGMKDGAPNHHMLRNIDKLLSSVQNPFELSMSDALLAATVLSADRRCQALVAALNGQTTNKLPSWIYLDVECGTISVAAVISYPTSSASETARPPTVLFRLACDSRTGRFVPVFPRQASLLRLLACNDPSASDIQLLRSSAFGAFSTIARGGNIAKRADITSRDSTGRIVRDSFDALARSMDTLGRKCGVGGEWNDLDAQSASLREKSVDQTCYDVRASLMTSCGMATAFGVVAIALKIACGVDPVADMAGGPINDESNSDLLHVPPLSVPLRQRIVEKLAKEGDGETKRLSQLQRELFAVSAKINNDAIELACFDVLTMSESASSIPKRLEYAEIDPRKADVCKPSDAYTMPPSKWPRITKAAGETSKCHHTLEEVEHASMWLDSLLRQ</sequence>